<proteinExistence type="predicted"/>
<evidence type="ECO:0000313" key="2">
    <source>
        <dbReference type="Proteomes" id="UP001057402"/>
    </source>
</evidence>
<accession>A0ACB9N421</accession>
<dbReference type="Proteomes" id="UP001057402">
    <property type="component" value="Chromosome 8"/>
</dbReference>
<evidence type="ECO:0000313" key="1">
    <source>
        <dbReference type="EMBL" id="KAI4331347.1"/>
    </source>
</evidence>
<comment type="caution">
    <text evidence="1">The sequence shown here is derived from an EMBL/GenBank/DDBJ whole genome shotgun (WGS) entry which is preliminary data.</text>
</comment>
<sequence length="276" mass="29054">MIGYCPDPTTCRLIIKNPDGEIQRMSCGQHEPFLSFLVFVVDLFSSTGRMQGEEQQAATKSALKRAQWLRAAILGANDGLLSTTSLILGIGAAKEDRQSMVLSGIAGAIAGAFSMAVGEFVSVSTQRDIEMSTRKERTTGDCVKEQHNNDNIELGQVMAKDSGKLDSEVMAGNQKGEADGEVVANPYTASAASAFSFLCGAIVPIVPALAVMNNEMRVVAVAVVATVALAVFGGMGAYLGGSSVRVSAMRVLLGGWIAMGITYGLLKTFDRDGDDD</sequence>
<dbReference type="EMBL" id="CM042887">
    <property type="protein sequence ID" value="KAI4331347.1"/>
    <property type="molecule type" value="Genomic_DNA"/>
</dbReference>
<protein>
    <submittedName>
        <fullName evidence="1">Uncharacterized protein</fullName>
    </submittedName>
</protein>
<keyword evidence="2" id="KW-1185">Reference proteome</keyword>
<gene>
    <name evidence="1" type="ORF">MLD38_029540</name>
</gene>
<reference evidence="2" key="1">
    <citation type="journal article" date="2023" name="Front. Plant Sci.">
        <title>Chromosomal-level genome assembly of Melastoma candidum provides insights into trichome evolution.</title>
        <authorList>
            <person name="Zhong Y."/>
            <person name="Wu W."/>
            <person name="Sun C."/>
            <person name="Zou P."/>
            <person name="Liu Y."/>
            <person name="Dai S."/>
            <person name="Zhou R."/>
        </authorList>
    </citation>
    <scope>NUCLEOTIDE SEQUENCE [LARGE SCALE GENOMIC DNA]</scope>
</reference>
<organism evidence="1 2">
    <name type="scientific">Melastoma candidum</name>
    <dbReference type="NCBI Taxonomy" id="119954"/>
    <lineage>
        <taxon>Eukaryota</taxon>
        <taxon>Viridiplantae</taxon>
        <taxon>Streptophyta</taxon>
        <taxon>Embryophyta</taxon>
        <taxon>Tracheophyta</taxon>
        <taxon>Spermatophyta</taxon>
        <taxon>Magnoliopsida</taxon>
        <taxon>eudicotyledons</taxon>
        <taxon>Gunneridae</taxon>
        <taxon>Pentapetalae</taxon>
        <taxon>rosids</taxon>
        <taxon>malvids</taxon>
        <taxon>Myrtales</taxon>
        <taxon>Melastomataceae</taxon>
        <taxon>Melastomatoideae</taxon>
        <taxon>Melastomateae</taxon>
        <taxon>Melastoma</taxon>
    </lineage>
</organism>
<name>A0ACB9N421_9MYRT</name>